<evidence type="ECO:0000313" key="4">
    <source>
        <dbReference type="Proteomes" id="UP000649617"/>
    </source>
</evidence>
<dbReference type="Gene3D" id="2.120.10.80">
    <property type="entry name" value="Kelch-type beta propeller"/>
    <property type="match status" value="1"/>
</dbReference>
<dbReference type="Proteomes" id="UP000649617">
    <property type="component" value="Unassembled WGS sequence"/>
</dbReference>
<dbReference type="Gene3D" id="2.10.50.10">
    <property type="entry name" value="Tumor Necrosis Factor Receptor, subunit A, domain 2"/>
    <property type="match status" value="2"/>
</dbReference>
<dbReference type="EMBL" id="CAJNIZ010003032">
    <property type="protein sequence ID" value="CAE7217824.1"/>
    <property type="molecule type" value="Genomic_DNA"/>
</dbReference>
<keyword evidence="1" id="KW-0880">Kelch repeat</keyword>
<dbReference type="SMART" id="SM01411">
    <property type="entry name" value="Ephrin_rec_like"/>
    <property type="match status" value="3"/>
</dbReference>
<reference evidence="3" key="1">
    <citation type="submission" date="2021-02" db="EMBL/GenBank/DDBJ databases">
        <authorList>
            <person name="Dougan E. K."/>
            <person name="Rhodes N."/>
            <person name="Thang M."/>
            <person name="Chan C."/>
        </authorList>
    </citation>
    <scope>NUCLEOTIDE SEQUENCE</scope>
</reference>
<dbReference type="PANTHER" id="PTHR46093">
    <property type="entry name" value="ACYL-COA-BINDING DOMAIN-CONTAINING PROTEIN 5"/>
    <property type="match status" value="1"/>
</dbReference>
<evidence type="ECO:0000313" key="3">
    <source>
        <dbReference type="EMBL" id="CAE7217824.1"/>
    </source>
</evidence>
<sequence length="840" mass="89754">MDPKPNSRYGHTAAWDGESKSMYILAGRFLSMFYSDLWAFSILDSKWKQLTALVSPARAHHTTILDTAQRNLLVFGGELNSQVHGDLLRFSLADAEAQWIKSSAPGPAPRSQHTAVWAADTQVMLVFAGWNGQQYIDDLHRYDSWADRWTELPMSGGWPAARGGHAASWDPTSQRMMIVGGTQNMSNSLSYSSALLTYSLLTGAWKEEGLQATIEGPTGRTGHAIIWDSDQRGLLLFGGYNASYLQQTWRYAMSHSTSARTISCQLGRACHLNFTDVSGVLMAKRFCTDTDMLGTEPVQTFEGVATLLFLEPGHHRLCWCDTNCSQPGDFQVALSFLTVQGPYLGQSAQCQLGATCTVDAWRGMGLSINDSVVMQSHCVDGDYASFHDLHHINKITISFDRANGWHNLHLGFLNPQTILPQDVQLCWCPASSPCTSTWDFLVVALSLQISCPPGQYDDGAGSACMACPANYFCSGGTALQSCPHASMSQAGSSSLLSCRHAQHSPRLALGAHIKQAERVGATSLSSCACVPGFVNEEGYFKPSAGDDECSQCGDGTYSNHTGATQPCLCAAGYGFDDTSGAPLKSPQKQPPHQPWIAAAVQALLRKAACAENARRAFFAQAKARSLRAQGTQLRVLQTDCLCTPGYSWREDNCGTCPPGRYKPTLANELTCSLQCPTNALSSYAATSLSACYCTAGYFAEVDSAGALARCASCAALPHLQCPGGFEGPSGEHKLPVSRAGYFQTGITTAVKCSVVAANGLSARLGGNICAEGDSNDLNTACVGKYRNGCDEGSTGKLCGECPAGWGRNGFQQPCQPCAAGAALPLILSILVDVGTKVATC</sequence>
<keyword evidence="4" id="KW-1185">Reference proteome</keyword>
<evidence type="ECO:0000256" key="1">
    <source>
        <dbReference type="ARBA" id="ARBA00022441"/>
    </source>
</evidence>
<evidence type="ECO:0000256" key="2">
    <source>
        <dbReference type="ARBA" id="ARBA00022737"/>
    </source>
</evidence>
<name>A0A812JVK5_SYMPI</name>
<proteinExistence type="predicted"/>
<dbReference type="PANTHER" id="PTHR46093:SF18">
    <property type="entry name" value="FIBRONECTIN TYPE-III DOMAIN-CONTAINING PROTEIN"/>
    <property type="match status" value="1"/>
</dbReference>
<dbReference type="Pfam" id="PF24681">
    <property type="entry name" value="Kelch_KLHDC2_KLHL20_DRC7"/>
    <property type="match status" value="1"/>
</dbReference>
<protein>
    <submittedName>
        <fullName evidence="3">RngB protein</fullName>
    </submittedName>
</protein>
<keyword evidence="2" id="KW-0677">Repeat</keyword>
<organism evidence="3 4">
    <name type="scientific">Symbiodinium pilosum</name>
    <name type="common">Dinoflagellate</name>
    <dbReference type="NCBI Taxonomy" id="2952"/>
    <lineage>
        <taxon>Eukaryota</taxon>
        <taxon>Sar</taxon>
        <taxon>Alveolata</taxon>
        <taxon>Dinophyceae</taxon>
        <taxon>Suessiales</taxon>
        <taxon>Symbiodiniaceae</taxon>
        <taxon>Symbiodinium</taxon>
    </lineage>
</organism>
<comment type="caution">
    <text evidence="3">The sequence shown here is derived from an EMBL/GenBank/DDBJ whole genome shotgun (WGS) entry which is preliminary data.</text>
</comment>
<gene>
    <name evidence="3" type="primary">rngB</name>
    <name evidence="3" type="ORF">SPIL2461_LOCUS2717</name>
</gene>
<dbReference type="AlphaFoldDB" id="A0A812JVK5"/>
<accession>A0A812JVK5</accession>
<dbReference type="InterPro" id="IPR015915">
    <property type="entry name" value="Kelch-typ_b-propeller"/>
</dbReference>
<dbReference type="SUPFAM" id="SSF117281">
    <property type="entry name" value="Kelch motif"/>
    <property type="match status" value="1"/>
</dbReference>
<dbReference type="OrthoDB" id="10035969at2759"/>